<dbReference type="PANTHER" id="PTHR42801:SF7">
    <property type="entry name" value="SLL1159 PROTEIN"/>
    <property type="match status" value="1"/>
</dbReference>
<reference evidence="13 15" key="1">
    <citation type="submission" date="2019-07" db="EMBL/GenBank/DDBJ databases">
        <title>Whole genome shotgun sequence of Frigoribacterium faeni NBRC 103066.</title>
        <authorList>
            <person name="Hosoyama A."/>
            <person name="Uohara A."/>
            <person name="Ohji S."/>
            <person name="Ichikawa N."/>
        </authorList>
    </citation>
    <scope>NUCLEOTIDE SEQUENCE [LARGE SCALE GENOMIC DNA]</scope>
    <source>
        <strain evidence="13 15">NBRC 103066</strain>
    </source>
</reference>
<comment type="caution">
    <text evidence="14">The sequence shown here is derived from an EMBL/GenBank/DDBJ whole genome shotgun (WGS) entry which is preliminary data.</text>
</comment>
<dbReference type="EMBL" id="JACGWW010000006">
    <property type="protein sequence ID" value="MBA8814613.1"/>
    <property type="molecule type" value="Genomic_DNA"/>
</dbReference>
<dbReference type="PROSITE" id="PS51352">
    <property type="entry name" value="THIOREDOXIN_2"/>
    <property type="match status" value="1"/>
</dbReference>
<evidence type="ECO:0000256" key="1">
    <source>
        <dbReference type="ARBA" id="ARBA00003330"/>
    </source>
</evidence>
<keyword evidence="4" id="KW-0049">Antioxidant</keyword>
<dbReference type="GO" id="GO:0005737">
    <property type="term" value="C:cytoplasm"/>
    <property type="evidence" value="ECO:0007669"/>
    <property type="project" value="TreeGrafter"/>
</dbReference>
<comment type="similarity">
    <text evidence="9">Belongs to the peroxiredoxin family. BCP/PrxQ subfamily.</text>
</comment>
<accession>A0A7W3JKP1</accession>
<keyword evidence="6" id="KW-1015">Disulfide bond</keyword>
<evidence type="ECO:0000256" key="9">
    <source>
        <dbReference type="ARBA" id="ARBA00038489"/>
    </source>
</evidence>
<keyword evidence="5" id="KW-0560">Oxidoreductase</keyword>
<dbReference type="PANTHER" id="PTHR42801">
    <property type="entry name" value="THIOREDOXIN-DEPENDENT PEROXIDE REDUCTASE"/>
    <property type="match status" value="1"/>
</dbReference>
<dbReference type="RefSeq" id="WP_146855300.1">
    <property type="nucleotide sequence ID" value="NZ_BAAAHR010000003.1"/>
</dbReference>
<keyword evidence="15" id="KW-1185">Reference proteome</keyword>
<dbReference type="InterPro" id="IPR000866">
    <property type="entry name" value="AhpC/TSA"/>
</dbReference>
<evidence type="ECO:0000256" key="11">
    <source>
        <dbReference type="ARBA" id="ARBA00049091"/>
    </source>
</evidence>
<dbReference type="Proteomes" id="UP000321154">
    <property type="component" value="Unassembled WGS sequence"/>
</dbReference>
<dbReference type="GO" id="GO:0008379">
    <property type="term" value="F:thioredoxin peroxidase activity"/>
    <property type="evidence" value="ECO:0007669"/>
    <property type="project" value="TreeGrafter"/>
</dbReference>
<evidence type="ECO:0000256" key="8">
    <source>
        <dbReference type="ARBA" id="ARBA00032824"/>
    </source>
</evidence>
<proteinExistence type="inferred from homology"/>
<dbReference type="Proteomes" id="UP000522688">
    <property type="component" value="Unassembled WGS sequence"/>
</dbReference>
<dbReference type="Gene3D" id="3.40.30.10">
    <property type="entry name" value="Glutaredoxin"/>
    <property type="match status" value="1"/>
</dbReference>
<evidence type="ECO:0000256" key="7">
    <source>
        <dbReference type="ARBA" id="ARBA00023284"/>
    </source>
</evidence>
<dbReference type="InterPro" id="IPR036249">
    <property type="entry name" value="Thioredoxin-like_sf"/>
</dbReference>
<dbReference type="SUPFAM" id="SSF52833">
    <property type="entry name" value="Thioredoxin-like"/>
    <property type="match status" value="1"/>
</dbReference>
<keyword evidence="3" id="KW-0575">Peroxidase</keyword>
<dbReference type="CDD" id="cd02970">
    <property type="entry name" value="PRX_like2"/>
    <property type="match status" value="1"/>
</dbReference>
<dbReference type="EMBL" id="BJUV01000016">
    <property type="protein sequence ID" value="GEK83507.1"/>
    <property type="molecule type" value="Genomic_DNA"/>
</dbReference>
<dbReference type="OrthoDB" id="9809746at2"/>
<name>A0A7W3JKP1_9MICO</name>
<gene>
    <name evidence="14" type="ORF">FB463_002888</name>
    <name evidence="13" type="ORF">FFA01_18160</name>
</gene>
<dbReference type="AlphaFoldDB" id="A0A7W3JKP1"/>
<dbReference type="GO" id="GO:0045454">
    <property type="term" value="P:cell redox homeostasis"/>
    <property type="evidence" value="ECO:0007669"/>
    <property type="project" value="TreeGrafter"/>
</dbReference>
<feature type="domain" description="Thioredoxin" evidence="12">
    <location>
        <begin position="53"/>
        <end position="227"/>
    </location>
</feature>
<evidence type="ECO:0000313" key="15">
    <source>
        <dbReference type="Proteomes" id="UP000321154"/>
    </source>
</evidence>
<dbReference type="GO" id="GO:0034599">
    <property type="term" value="P:cellular response to oxidative stress"/>
    <property type="evidence" value="ECO:0007669"/>
    <property type="project" value="TreeGrafter"/>
</dbReference>
<evidence type="ECO:0000313" key="14">
    <source>
        <dbReference type="EMBL" id="MBA8814613.1"/>
    </source>
</evidence>
<evidence type="ECO:0000256" key="10">
    <source>
        <dbReference type="ARBA" id="ARBA00041373"/>
    </source>
</evidence>
<organism evidence="14 16">
    <name type="scientific">Frigoribacterium faeni</name>
    <dbReference type="NCBI Taxonomy" id="145483"/>
    <lineage>
        <taxon>Bacteria</taxon>
        <taxon>Bacillati</taxon>
        <taxon>Actinomycetota</taxon>
        <taxon>Actinomycetes</taxon>
        <taxon>Micrococcales</taxon>
        <taxon>Microbacteriaceae</taxon>
        <taxon>Frigoribacterium</taxon>
    </lineage>
</organism>
<dbReference type="InterPro" id="IPR050924">
    <property type="entry name" value="Peroxiredoxin_BCP/PrxQ"/>
</dbReference>
<comment type="catalytic activity">
    <reaction evidence="11">
        <text>a hydroperoxide + [thioredoxin]-dithiol = an alcohol + [thioredoxin]-disulfide + H2O</text>
        <dbReference type="Rhea" id="RHEA:62620"/>
        <dbReference type="Rhea" id="RHEA-COMP:10698"/>
        <dbReference type="Rhea" id="RHEA-COMP:10700"/>
        <dbReference type="ChEBI" id="CHEBI:15377"/>
        <dbReference type="ChEBI" id="CHEBI:29950"/>
        <dbReference type="ChEBI" id="CHEBI:30879"/>
        <dbReference type="ChEBI" id="CHEBI:35924"/>
        <dbReference type="ChEBI" id="CHEBI:50058"/>
        <dbReference type="EC" id="1.11.1.24"/>
    </reaction>
</comment>
<evidence type="ECO:0000256" key="6">
    <source>
        <dbReference type="ARBA" id="ARBA00023157"/>
    </source>
</evidence>
<evidence type="ECO:0000256" key="5">
    <source>
        <dbReference type="ARBA" id="ARBA00023002"/>
    </source>
</evidence>
<keyword evidence="7" id="KW-0676">Redox-active center</keyword>
<evidence type="ECO:0000313" key="13">
    <source>
        <dbReference type="EMBL" id="GEK83507.1"/>
    </source>
</evidence>
<evidence type="ECO:0000256" key="2">
    <source>
        <dbReference type="ARBA" id="ARBA00013017"/>
    </source>
</evidence>
<dbReference type="InterPro" id="IPR013766">
    <property type="entry name" value="Thioredoxin_domain"/>
</dbReference>
<protein>
    <recommendedName>
        <fullName evidence="2">thioredoxin-dependent peroxiredoxin</fullName>
        <ecNumber evidence="2">1.11.1.24</ecNumber>
    </recommendedName>
    <alternativeName>
        <fullName evidence="10">Bacterioferritin comigratory protein</fullName>
    </alternativeName>
    <alternativeName>
        <fullName evidence="8">Thioredoxin peroxidase</fullName>
    </alternativeName>
</protein>
<evidence type="ECO:0000259" key="12">
    <source>
        <dbReference type="PROSITE" id="PS51352"/>
    </source>
</evidence>
<comment type="function">
    <text evidence="1">Thiol-specific peroxidase that catalyzes the reduction of hydrogen peroxide and organic hydroperoxides to water and alcohols, respectively. Plays a role in cell protection against oxidative stress by detoxifying peroxides and as sensor of hydrogen peroxide-mediated signaling events.</text>
</comment>
<evidence type="ECO:0000256" key="4">
    <source>
        <dbReference type="ARBA" id="ARBA00022862"/>
    </source>
</evidence>
<evidence type="ECO:0000313" key="16">
    <source>
        <dbReference type="Proteomes" id="UP000522688"/>
    </source>
</evidence>
<sequence>MSNASTPRPTATIAEQVTEFDEGFTAQIGPDFSKVFADEQSALREAGVPDDAVKPGDTVVEATLLTPRGDEVSLAETVGEGPAVLVFYRGAWCPYCNLTLKTYQAELLPRLRERGVALVAISPQTPEGSEASVTNGSLEFPVLSDPGNVLSRALGIRTEPSADARAVHTELGFDVADSNADATGDIPFPTVLVVDADGTVVFADVHTDYTTRTEVDEIVAALDLLEARTA</sequence>
<evidence type="ECO:0000256" key="3">
    <source>
        <dbReference type="ARBA" id="ARBA00022559"/>
    </source>
</evidence>
<dbReference type="Pfam" id="PF00578">
    <property type="entry name" value="AhpC-TSA"/>
    <property type="match status" value="1"/>
</dbReference>
<dbReference type="EC" id="1.11.1.24" evidence="2"/>
<reference evidence="14 16" key="2">
    <citation type="submission" date="2020-07" db="EMBL/GenBank/DDBJ databases">
        <title>Sequencing the genomes of 1000 actinobacteria strains.</title>
        <authorList>
            <person name="Klenk H.-P."/>
        </authorList>
    </citation>
    <scope>NUCLEOTIDE SEQUENCE [LARGE SCALE GENOMIC DNA]</scope>
    <source>
        <strain evidence="14 16">DSM 10309</strain>
    </source>
</reference>